<dbReference type="EMBL" id="BAABHQ010000002">
    <property type="protein sequence ID" value="GAA4866976.1"/>
    <property type="molecule type" value="Genomic_DNA"/>
</dbReference>
<evidence type="ECO:0000256" key="2">
    <source>
        <dbReference type="ARBA" id="ARBA00005346"/>
    </source>
</evidence>
<keyword evidence="12" id="KW-1185">Reference proteome</keyword>
<feature type="transmembrane region" description="Helical" evidence="9">
    <location>
        <begin position="279"/>
        <end position="301"/>
    </location>
</feature>
<feature type="transmembrane region" description="Helical" evidence="9">
    <location>
        <begin position="173"/>
        <end position="195"/>
    </location>
</feature>
<gene>
    <name evidence="11" type="ORF">GCM10023203_14390</name>
</gene>
<feature type="transmembrane region" description="Helical" evidence="9">
    <location>
        <begin position="6"/>
        <end position="29"/>
    </location>
</feature>
<evidence type="ECO:0000313" key="12">
    <source>
        <dbReference type="Proteomes" id="UP001500457"/>
    </source>
</evidence>
<proteinExistence type="inferred from homology"/>
<evidence type="ECO:0000256" key="8">
    <source>
        <dbReference type="SAM" id="MobiDB-lite"/>
    </source>
</evidence>
<sequence length="612" mass="62767">MNPGSSLLATLMPLPVLLPLLGAGATLVLSRRPTLQRALSVAVLTVVVVIAALLLVAAVQNGPIVVTVGSWPVPLGITLVADPLSALMLLTSMAVTLAVLVYAIGQGVYDRDESTPITIFHPTYLVLAAGVANAFLSGDLFNLYVGFEVLLMASYVLLTLGGTRSRVRAGVTYVVVNVVSSLVFLVGIALVYAAVGTLNLAQISTRMEAVPPGTALAIHLVLLTAFGIKAAVFPLSAWLPDSYPTAAAPVTAVFAGLLTKVGVYSIIRTEMLIFPDSEVTQTILLVAAGLTMLVGALGAIAQADIKRVLSFTLVSHIGYMIFGIALATPLGVAGAVFYVVHHITVQATLFCVVGLIEGVGGSTSVTRLGGLMRASPILAVLWFVPAINLGGIPPLSGFVGKLGLVQAGVVDGSAMAWVLVAVSVLTSLLTLYAVTKVWVLAFWRPADQIPVPEEPDPAADQDDDEDGADGADGDDGEDGERAARPSSGGLPGAPAPRTGTLTGVRPGTARTIAGAEANTGAEVDWPVARTAPADGVPLLSGRLLGAPGDRVSRRLPKVMAGATGALVALGLSLTVVAGPLYAVADQAADDLVARTPYIDAVFAQTVDDRVAR</sequence>
<feature type="region of interest" description="Disordered" evidence="8">
    <location>
        <begin position="450"/>
        <end position="506"/>
    </location>
</feature>
<dbReference type="InterPro" id="IPR001750">
    <property type="entry name" value="ND/Mrp_TM"/>
</dbReference>
<comment type="similarity">
    <text evidence="2">Belongs to the CPA3 antiporters (TC 2.A.63) subunit D family.</text>
</comment>
<evidence type="ECO:0000259" key="10">
    <source>
        <dbReference type="Pfam" id="PF00361"/>
    </source>
</evidence>
<protein>
    <submittedName>
        <fullName evidence="11">Na+/H+ antiporter subunit D</fullName>
    </submittedName>
</protein>
<dbReference type="Pfam" id="PF00361">
    <property type="entry name" value="Proton_antipo_M"/>
    <property type="match status" value="1"/>
</dbReference>
<feature type="transmembrane region" description="Helical" evidence="9">
    <location>
        <begin position="84"/>
        <end position="105"/>
    </location>
</feature>
<dbReference type="PANTHER" id="PTHR42703:SF1">
    <property type="entry name" value="NA(+)_H(+) ANTIPORTER SUBUNIT D1"/>
    <property type="match status" value="1"/>
</dbReference>
<feature type="transmembrane region" description="Helical" evidence="9">
    <location>
        <begin position="215"/>
        <end position="239"/>
    </location>
</feature>
<dbReference type="NCBIfam" id="NF009308">
    <property type="entry name" value="PRK12665.1"/>
    <property type="match status" value="1"/>
</dbReference>
<evidence type="ECO:0000256" key="9">
    <source>
        <dbReference type="SAM" id="Phobius"/>
    </source>
</evidence>
<dbReference type="InterPro" id="IPR003918">
    <property type="entry name" value="NADH_UbQ_OxRdtase"/>
</dbReference>
<feature type="domain" description="NADH:quinone oxidoreductase/Mrp antiporter transmembrane" evidence="10">
    <location>
        <begin position="137"/>
        <end position="430"/>
    </location>
</feature>
<keyword evidence="6 9" id="KW-0472">Membrane</keyword>
<evidence type="ECO:0000256" key="1">
    <source>
        <dbReference type="ARBA" id="ARBA00004651"/>
    </source>
</evidence>
<dbReference type="Proteomes" id="UP001500457">
    <property type="component" value="Unassembled WGS sequence"/>
</dbReference>
<keyword evidence="3" id="KW-1003">Cell membrane</keyword>
<organism evidence="11 12">
    <name type="scientific">Actinomycetospora straminea</name>
    <dbReference type="NCBI Taxonomy" id="663607"/>
    <lineage>
        <taxon>Bacteria</taxon>
        <taxon>Bacillati</taxon>
        <taxon>Actinomycetota</taxon>
        <taxon>Actinomycetes</taxon>
        <taxon>Pseudonocardiales</taxon>
        <taxon>Pseudonocardiaceae</taxon>
        <taxon>Actinomycetospora</taxon>
    </lineage>
</organism>
<dbReference type="RefSeq" id="WP_274230003.1">
    <property type="nucleotide sequence ID" value="NZ_BAABHQ010000002.1"/>
</dbReference>
<feature type="transmembrane region" description="Helical" evidence="9">
    <location>
        <begin position="141"/>
        <end position="161"/>
    </location>
</feature>
<feature type="transmembrane region" description="Helical" evidence="9">
    <location>
        <begin position="335"/>
        <end position="356"/>
    </location>
</feature>
<dbReference type="InterPro" id="IPR050586">
    <property type="entry name" value="CPA3_Na-H_Antiporter_D"/>
</dbReference>
<feature type="transmembrane region" description="Helical" evidence="9">
    <location>
        <begin position="558"/>
        <end position="582"/>
    </location>
</feature>
<feature type="transmembrane region" description="Helical" evidence="9">
    <location>
        <begin position="246"/>
        <end position="267"/>
    </location>
</feature>
<feature type="transmembrane region" description="Helical" evidence="9">
    <location>
        <begin position="308"/>
        <end position="329"/>
    </location>
</feature>
<keyword evidence="5 9" id="KW-1133">Transmembrane helix</keyword>
<name>A0ABP9E4F9_9PSEU</name>
<evidence type="ECO:0000256" key="5">
    <source>
        <dbReference type="ARBA" id="ARBA00022989"/>
    </source>
</evidence>
<keyword evidence="4 7" id="KW-0812">Transmembrane</keyword>
<dbReference type="PANTHER" id="PTHR42703">
    <property type="entry name" value="NADH DEHYDROGENASE"/>
    <property type="match status" value="1"/>
</dbReference>
<feature type="compositionally biased region" description="Acidic residues" evidence="8">
    <location>
        <begin position="453"/>
        <end position="478"/>
    </location>
</feature>
<reference evidence="12" key="1">
    <citation type="journal article" date="2019" name="Int. J. Syst. Evol. Microbiol.">
        <title>The Global Catalogue of Microorganisms (GCM) 10K type strain sequencing project: providing services to taxonomists for standard genome sequencing and annotation.</title>
        <authorList>
            <consortium name="The Broad Institute Genomics Platform"/>
            <consortium name="The Broad Institute Genome Sequencing Center for Infectious Disease"/>
            <person name="Wu L."/>
            <person name="Ma J."/>
        </authorList>
    </citation>
    <scope>NUCLEOTIDE SEQUENCE [LARGE SCALE GENOMIC DNA]</scope>
    <source>
        <strain evidence="12">JCM 17983</strain>
    </source>
</reference>
<dbReference type="PRINTS" id="PR01437">
    <property type="entry name" value="NUOXDRDTASE4"/>
</dbReference>
<feature type="transmembrane region" description="Helical" evidence="9">
    <location>
        <begin position="415"/>
        <end position="434"/>
    </location>
</feature>
<evidence type="ECO:0000313" key="11">
    <source>
        <dbReference type="EMBL" id="GAA4866976.1"/>
    </source>
</evidence>
<feature type="transmembrane region" description="Helical" evidence="9">
    <location>
        <begin position="377"/>
        <end position="395"/>
    </location>
</feature>
<feature type="transmembrane region" description="Helical" evidence="9">
    <location>
        <begin position="41"/>
        <end position="64"/>
    </location>
</feature>
<feature type="transmembrane region" description="Helical" evidence="9">
    <location>
        <begin position="117"/>
        <end position="135"/>
    </location>
</feature>
<comment type="subcellular location">
    <subcellularLocation>
        <location evidence="1">Cell membrane</location>
        <topology evidence="1">Multi-pass membrane protein</topology>
    </subcellularLocation>
    <subcellularLocation>
        <location evidence="7">Membrane</location>
        <topology evidence="7">Multi-pass membrane protein</topology>
    </subcellularLocation>
</comment>
<evidence type="ECO:0000256" key="7">
    <source>
        <dbReference type="RuleBase" id="RU000320"/>
    </source>
</evidence>
<accession>A0ABP9E4F9</accession>
<evidence type="ECO:0000256" key="6">
    <source>
        <dbReference type="ARBA" id="ARBA00023136"/>
    </source>
</evidence>
<evidence type="ECO:0000256" key="3">
    <source>
        <dbReference type="ARBA" id="ARBA00022475"/>
    </source>
</evidence>
<comment type="caution">
    <text evidence="11">The sequence shown here is derived from an EMBL/GenBank/DDBJ whole genome shotgun (WGS) entry which is preliminary data.</text>
</comment>
<evidence type="ECO:0000256" key="4">
    <source>
        <dbReference type="ARBA" id="ARBA00022692"/>
    </source>
</evidence>